<sequence>MARQKETPPFEQSLDALQVLVERLESGDLSLEDSLSTFEQGIALTRECQSALQDAEQRVQVLLEQNGKLVEKPHDGNLEP</sequence>
<evidence type="ECO:0000256" key="2">
    <source>
        <dbReference type="ARBA" id="ARBA00022490"/>
    </source>
</evidence>
<evidence type="ECO:0000313" key="8">
    <source>
        <dbReference type="EMBL" id="WBE25906.1"/>
    </source>
</evidence>
<keyword evidence="9" id="KW-1185">Reference proteome</keyword>
<dbReference type="PIRSF" id="PIRSF006488">
    <property type="entry name" value="Exonuc_VII_S"/>
    <property type="match status" value="1"/>
</dbReference>
<dbReference type="Gene3D" id="1.10.287.1040">
    <property type="entry name" value="Exonuclease VII, small subunit"/>
    <property type="match status" value="1"/>
</dbReference>
<evidence type="ECO:0000256" key="1">
    <source>
        <dbReference type="ARBA" id="ARBA00009998"/>
    </source>
</evidence>
<dbReference type="HAMAP" id="MF_00337">
    <property type="entry name" value="Exonuc_7_S"/>
    <property type="match status" value="1"/>
</dbReference>
<dbReference type="NCBIfam" id="TIGR01280">
    <property type="entry name" value="xseB"/>
    <property type="match status" value="1"/>
</dbReference>
<proteinExistence type="inferred from homology"/>
<dbReference type="PANTHER" id="PTHR34137:SF1">
    <property type="entry name" value="EXODEOXYRIBONUCLEASE 7 SMALL SUBUNIT"/>
    <property type="match status" value="1"/>
</dbReference>
<comment type="function">
    <text evidence="6">Bidirectionally degrades single-stranded DNA into large acid-insoluble oligonucleotides, which are then degraded further into small acid-soluble oligonucleotides.</text>
</comment>
<reference evidence="8 9" key="1">
    <citation type="submission" date="2022-12" db="EMBL/GenBank/DDBJ databases">
        <title>Coexistence and Characterization of a Novel Tigecycline Resistance gene tet(X) variant and blaNDM-1 in a Pseudomonas caeni Isolate of Chicken Origin.</title>
        <authorList>
            <person name="Lu X."/>
            <person name="Zhang L."/>
            <person name="Li R."/>
            <person name="Wang Z."/>
        </authorList>
    </citation>
    <scope>NUCLEOTIDE SEQUENCE [LARGE SCALE GENOMIC DNA]</scope>
    <source>
        <strain evidence="8 9">CE14</strain>
    </source>
</reference>
<evidence type="ECO:0000256" key="4">
    <source>
        <dbReference type="ARBA" id="ARBA00022801"/>
    </source>
</evidence>
<dbReference type="Pfam" id="PF02609">
    <property type="entry name" value="Exonuc_VII_S"/>
    <property type="match status" value="1"/>
</dbReference>
<evidence type="ECO:0000256" key="6">
    <source>
        <dbReference type="HAMAP-Rule" id="MF_00337"/>
    </source>
</evidence>
<protein>
    <recommendedName>
        <fullName evidence="6">Exodeoxyribonuclease 7 small subunit</fullName>
        <ecNumber evidence="6">3.1.11.6</ecNumber>
    </recommendedName>
    <alternativeName>
        <fullName evidence="6">Exodeoxyribonuclease VII small subunit</fullName>
        <shortName evidence="6">Exonuclease VII small subunit</shortName>
    </alternativeName>
</protein>
<dbReference type="GO" id="GO:0006308">
    <property type="term" value="P:DNA catabolic process"/>
    <property type="evidence" value="ECO:0007669"/>
    <property type="project" value="UniProtKB-UniRule"/>
</dbReference>
<dbReference type="Proteomes" id="UP001212189">
    <property type="component" value="Chromosome"/>
</dbReference>
<accession>A0AAE9VW21</accession>
<dbReference type="RefSeq" id="WP_269818849.1">
    <property type="nucleotide sequence ID" value="NZ_CP114976.1"/>
</dbReference>
<dbReference type="GO" id="GO:0005829">
    <property type="term" value="C:cytosol"/>
    <property type="evidence" value="ECO:0007669"/>
    <property type="project" value="TreeGrafter"/>
</dbReference>
<gene>
    <name evidence="6" type="primary">xseB</name>
    <name evidence="8" type="ORF">O6P33_03435</name>
</gene>
<keyword evidence="7" id="KW-0175">Coiled coil</keyword>
<keyword evidence="3 6" id="KW-0540">Nuclease</keyword>
<evidence type="ECO:0000256" key="7">
    <source>
        <dbReference type="SAM" id="Coils"/>
    </source>
</evidence>
<keyword evidence="4 6" id="KW-0378">Hydrolase</keyword>
<dbReference type="InterPro" id="IPR037004">
    <property type="entry name" value="Exonuc_VII_ssu_sf"/>
</dbReference>
<comment type="subunit">
    <text evidence="6">Heterooligomer composed of large and small subunits.</text>
</comment>
<dbReference type="PANTHER" id="PTHR34137">
    <property type="entry name" value="EXODEOXYRIBONUCLEASE 7 SMALL SUBUNIT"/>
    <property type="match status" value="1"/>
</dbReference>
<comment type="subcellular location">
    <subcellularLocation>
        <location evidence="6">Cytoplasm</location>
    </subcellularLocation>
</comment>
<dbReference type="GO" id="GO:0009318">
    <property type="term" value="C:exodeoxyribonuclease VII complex"/>
    <property type="evidence" value="ECO:0007669"/>
    <property type="project" value="UniProtKB-UniRule"/>
</dbReference>
<organism evidence="8 9">
    <name type="scientific">Denitrificimonas caeni</name>
    <dbReference type="NCBI Taxonomy" id="521720"/>
    <lineage>
        <taxon>Bacteria</taxon>
        <taxon>Pseudomonadati</taxon>
        <taxon>Pseudomonadota</taxon>
        <taxon>Gammaproteobacteria</taxon>
        <taxon>Pseudomonadales</taxon>
        <taxon>Pseudomonadaceae</taxon>
        <taxon>Denitrificimonas</taxon>
    </lineage>
</organism>
<name>A0AAE9VW21_9GAMM</name>
<evidence type="ECO:0000313" key="9">
    <source>
        <dbReference type="Proteomes" id="UP001212189"/>
    </source>
</evidence>
<dbReference type="NCBIfam" id="NF002140">
    <property type="entry name" value="PRK00977.1-4"/>
    <property type="match status" value="1"/>
</dbReference>
<comment type="similarity">
    <text evidence="1 6">Belongs to the XseB family.</text>
</comment>
<dbReference type="EC" id="3.1.11.6" evidence="6"/>
<feature type="coiled-coil region" evidence="7">
    <location>
        <begin position="45"/>
        <end position="72"/>
    </location>
</feature>
<evidence type="ECO:0000256" key="3">
    <source>
        <dbReference type="ARBA" id="ARBA00022722"/>
    </source>
</evidence>
<dbReference type="KEGG" id="dce:O6P33_03435"/>
<keyword evidence="2 6" id="KW-0963">Cytoplasm</keyword>
<dbReference type="AlphaFoldDB" id="A0AAE9VW21"/>
<evidence type="ECO:0000256" key="5">
    <source>
        <dbReference type="ARBA" id="ARBA00022839"/>
    </source>
</evidence>
<dbReference type="GO" id="GO:0008855">
    <property type="term" value="F:exodeoxyribonuclease VII activity"/>
    <property type="evidence" value="ECO:0007669"/>
    <property type="project" value="UniProtKB-UniRule"/>
</dbReference>
<dbReference type="SUPFAM" id="SSF116842">
    <property type="entry name" value="XseB-like"/>
    <property type="match status" value="1"/>
</dbReference>
<comment type="catalytic activity">
    <reaction evidence="6">
        <text>Exonucleolytic cleavage in either 5'- to 3'- or 3'- to 5'-direction to yield nucleoside 5'-phosphates.</text>
        <dbReference type="EC" id="3.1.11.6"/>
    </reaction>
</comment>
<dbReference type="InterPro" id="IPR003761">
    <property type="entry name" value="Exonuc_VII_S"/>
</dbReference>
<keyword evidence="5 6" id="KW-0269">Exonuclease</keyword>
<dbReference type="EMBL" id="CP114976">
    <property type="protein sequence ID" value="WBE25906.1"/>
    <property type="molecule type" value="Genomic_DNA"/>
</dbReference>